<dbReference type="SUPFAM" id="SSF53155">
    <property type="entry name" value="Methylated DNA-protein cysteine methyltransferase domain"/>
    <property type="match status" value="1"/>
</dbReference>
<dbReference type="EMBL" id="FNTV01000001">
    <property type="protein sequence ID" value="SEE88589.1"/>
    <property type="molecule type" value="Genomic_DNA"/>
</dbReference>
<dbReference type="GO" id="GO:0006307">
    <property type="term" value="P:DNA alkylation repair"/>
    <property type="evidence" value="ECO:0007669"/>
    <property type="project" value="UniProtKB-UniRule"/>
</dbReference>
<dbReference type="PANTHER" id="PTHR10815:SF5">
    <property type="entry name" value="METHYLATED-DNA--PROTEIN-CYSTEINE METHYLTRANSFERASE"/>
    <property type="match status" value="1"/>
</dbReference>
<dbReference type="FunFam" id="1.10.10.10:FF:000214">
    <property type="entry name" value="Methylated-DNA--protein-cysteine methyltransferase"/>
    <property type="match status" value="1"/>
</dbReference>
<comment type="catalytic activity">
    <reaction evidence="8 9">
        <text>a 6-O-methyl-2'-deoxyguanosine in DNA + L-cysteinyl-[protein] = S-methyl-L-cysteinyl-[protein] + a 2'-deoxyguanosine in DNA</text>
        <dbReference type="Rhea" id="RHEA:24000"/>
        <dbReference type="Rhea" id="RHEA-COMP:10131"/>
        <dbReference type="Rhea" id="RHEA-COMP:10132"/>
        <dbReference type="Rhea" id="RHEA-COMP:11367"/>
        <dbReference type="Rhea" id="RHEA-COMP:11368"/>
        <dbReference type="ChEBI" id="CHEBI:29950"/>
        <dbReference type="ChEBI" id="CHEBI:82612"/>
        <dbReference type="ChEBI" id="CHEBI:85445"/>
        <dbReference type="ChEBI" id="CHEBI:85448"/>
        <dbReference type="EC" id="2.1.1.63"/>
    </reaction>
</comment>
<gene>
    <name evidence="12" type="ORF">SAMN04489740_2938</name>
</gene>
<dbReference type="InterPro" id="IPR036217">
    <property type="entry name" value="MethylDNA_cys_MeTrfase_DNAb"/>
</dbReference>
<evidence type="ECO:0000256" key="1">
    <source>
        <dbReference type="ARBA" id="ARBA00001286"/>
    </source>
</evidence>
<evidence type="ECO:0000256" key="7">
    <source>
        <dbReference type="ARBA" id="ARBA00023204"/>
    </source>
</evidence>
<accession>A0A1H5MGT6</accession>
<evidence type="ECO:0000256" key="2">
    <source>
        <dbReference type="ARBA" id="ARBA00008711"/>
    </source>
</evidence>
<dbReference type="CDD" id="cd06445">
    <property type="entry name" value="ATase"/>
    <property type="match status" value="1"/>
</dbReference>
<reference evidence="12 13" key="1">
    <citation type="submission" date="2016-10" db="EMBL/GenBank/DDBJ databases">
        <authorList>
            <person name="de Groot N.N."/>
        </authorList>
    </citation>
    <scope>NUCLEOTIDE SEQUENCE [LARGE SCALE GENOMIC DNA]</scope>
    <source>
        <strain evidence="12 13">DSM 22274</strain>
    </source>
</reference>
<proteinExistence type="inferred from homology"/>
<dbReference type="NCBIfam" id="TIGR00589">
    <property type="entry name" value="ogt"/>
    <property type="match status" value="1"/>
</dbReference>
<dbReference type="GO" id="GO:0005737">
    <property type="term" value="C:cytoplasm"/>
    <property type="evidence" value="ECO:0007669"/>
    <property type="project" value="UniProtKB-SubCell"/>
</dbReference>
<dbReference type="GO" id="GO:0032259">
    <property type="term" value="P:methylation"/>
    <property type="evidence" value="ECO:0007669"/>
    <property type="project" value="UniProtKB-KW"/>
</dbReference>
<keyword evidence="6 9" id="KW-0227">DNA damage</keyword>
<evidence type="ECO:0000256" key="4">
    <source>
        <dbReference type="ARBA" id="ARBA00022603"/>
    </source>
</evidence>
<feature type="active site" description="Nucleophile; methyl group acceptor" evidence="9">
    <location>
        <position position="131"/>
    </location>
</feature>
<evidence type="ECO:0000256" key="9">
    <source>
        <dbReference type="HAMAP-Rule" id="MF_00772"/>
    </source>
</evidence>
<evidence type="ECO:0000259" key="10">
    <source>
        <dbReference type="Pfam" id="PF01035"/>
    </source>
</evidence>
<protein>
    <recommendedName>
        <fullName evidence="9">Methylated-DNA--protein-cysteine methyltransferase</fullName>
        <ecNumber evidence="9">2.1.1.63</ecNumber>
    </recommendedName>
    <alternativeName>
        <fullName evidence="9">6-O-methylguanine-DNA methyltransferase</fullName>
        <shortName evidence="9">MGMT</shortName>
    </alternativeName>
    <alternativeName>
        <fullName evidence="9">O-6-methylguanine-DNA-alkyltransferase</fullName>
    </alternativeName>
</protein>
<name>A0A1H5MGT6_9MICC</name>
<sequence length="169" mass="18211">MIQHMIFDSPLGPLTAVANDAGLQAVYMRAHKRLPALETFGAEVTASSSPVLAATAEQLGEYFSGDRREFSLPLAPVGSDFQHRVWAALREIPYGELRSYGDLAAQLGDRSMAQAVGSANGRNPISIIVPCHRVVGADGSLVGYAGGLERKEFLLELENPARFHTEALF</sequence>
<dbReference type="Gene3D" id="1.10.10.10">
    <property type="entry name" value="Winged helix-like DNA-binding domain superfamily/Winged helix DNA-binding domain"/>
    <property type="match status" value="1"/>
</dbReference>
<dbReference type="EC" id="2.1.1.63" evidence="9"/>
<dbReference type="InterPro" id="IPR023546">
    <property type="entry name" value="MGMT"/>
</dbReference>
<keyword evidence="3 9" id="KW-0963">Cytoplasm</keyword>
<dbReference type="InterPro" id="IPR008332">
    <property type="entry name" value="MethylG_MeTrfase_N"/>
</dbReference>
<keyword evidence="7 9" id="KW-0234">DNA repair</keyword>
<evidence type="ECO:0000256" key="5">
    <source>
        <dbReference type="ARBA" id="ARBA00022679"/>
    </source>
</evidence>
<dbReference type="Gene3D" id="3.30.160.70">
    <property type="entry name" value="Methylated DNA-protein cysteine methyltransferase domain"/>
    <property type="match status" value="1"/>
</dbReference>
<dbReference type="Pfam" id="PF02870">
    <property type="entry name" value="Methyltransf_1N"/>
    <property type="match status" value="1"/>
</dbReference>
<evidence type="ECO:0000313" key="12">
    <source>
        <dbReference type="EMBL" id="SEE88589.1"/>
    </source>
</evidence>
<dbReference type="PANTHER" id="PTHR10815">
    <property type="entry name" value="METHYLATED-DNA--PROTEIN-CYSTEINE METHYLTRANSFERASE"/>
    <property type="match status" value="1"/>
</dbReference>
<dbReference type="GO" id="GO:0003908">
    <property type="term" value="F:methylated-DNA-[protein]-cysteine S-methyltransferase activity"/>
    <property type="evidence" value="ECO:0007669"/>
    <property type="project" value="UniProtKB-UniRule"/>
</dbReference>
<comment type="miscellaneous">
    <text evidence="9">This enzyme catalyzes only one turnover and therefore is not strictly catalytic. According to one definition, an enzyme is a biocatalyst that acts repeatedly and over many reaction cycles.</text>
</comment>
<keyword evidence="5 9" id="KW-0808">Transferase</keyword>
<dbReference type="Pfam" id="PF01035">
    <property type="entry name" value="DNA_binding_1"/>
    <property type="match status" value="1"/>
</dbReference>
<dbReference type="InterPro" id="IPR001497">
    <property type="entry name" value="MethylDNA_cys_MeTrfase_AS"/>
</dbReference>
<dbReference type="AlphaFoldDB" id="A0A1H5MGT6"/>
<dbReference type="InterPro" id="IPR014048">
    <property type="entry name" value="MethylDNA_cys_MeTrfase_DNA-bd"/>
</dbReference>
<evidence type="ECO:0000256" key="8">
    <source>
        <dbReference type="ARBA" id="ARBA00049348"/>
    </source>
</evidence>
<dbReference type="InterPro" id="IPR036388">
    <property type="entry name" value="WH-like_DNA-bd_sf"/>
</dbReference>
<dbReference type="PROSITE" id="PS00374">
    <property type="entry name" value="MGMT"/>
    <property type="match status" value="1"/>
</dbReference>
<evidence type="ECO:0000259" key="11">
    <source>
        <dbReference type="Pfam" id="PF02870"/>
    </source>
</evidence>
<feature type="domain" description="Methylguanine DNA methyltransferase ribonuclease-like" evidence="11">
    <location>
        <begin position="6"/>
        <end position="76"/>
    </location>
</feature>
<evidence type="ECO:0000256" key="6">
    <source>
        <dbReference type="ARBA" id="ARBA00022763"/>
    </source>
</evidence>
<evidence type="ECO:0000313" key="13">
    <source>
        <dbReference type="Proteomes" id="UP000182725"/>
    </source>
</evidence>
<feature type="domain" description="Methylated-DNA-[protein]-cysteine S-methyltransferase DNA binding" evidence="10">
    <location>
        <begin position="80"/>
        <end position="159"/>
    </location>
</feature>
<organism evidence="12 13">
    <name type="scientific">Arthrobacter alpinus</name>
    <dbReference type="NCBI Taxonomy" id="656366"/>
    <lineage>
        <taxon>Bacteria</taxon>
        <taxon>Bacillati</taxon>
        <taxon>Actinomycetota</taxon>
        <taxon>Actinomycetes</taxon>
        <taxon>Micrococcales</taxon>
        <taxon>Micrococcaceae</taxon>
        <taxon>Arthrobacter</taxon>
    </lineage>
</organism>
<comment type="subcellular location">
    <subcellularLocation>
        <location evidence="9">Cytoplasm</location>
    </subcellularLocation>
</comment>
<evidence type="ECO:0000256" key="3">
    <source>
        <dbReference type="ARBA" id="ARBA00022490"/>
    </source>
</evidence>
<keyword evidence="4 9" id="KW-0489">Methyltransferase</keyword>
<dbReference type="Proteomes" id="UP000182725">
    <property type="component" value="Unassembled WGS sequence"/>
</dbReference>
<comment type="catalytic activity">
    <reaction evidence="1 9">
        <text>a 4-O-methyl-thymidine in DNA + L-cysteinyl-[protein] = a thymidine in DNA + S-methyl-L-cysteinyl-[protein]</text>
        <dbReference type="Rhea" id="RHEA:53428"/>
        <dbReference type="Rhea" id="RHEA-COMP:10131"/>
        <dbReference type="Rhea" id="RHEA-COMP:10132"/>
        <dbReference type="Rhea" id="RHEA-COMP:13555"/>
        <dbReference type="Rhea" id="RHEA-COMP:13556"/>
        <dbReference type="ChEBI" id="CHEBI:29950"/>
        <dbReference type="ChEBI" id="CHEBI:82612"/>
        <dbReference type="ChEBI" id="CHEBI:137386"/>
        <dbReference type="ChEBI" id="CHEBI:137387"/>
        <dbReference type="EC" id="2.1.1.63"/>
    </reaction>
</comment>
<dbReference type="SUPFAM" id="SSF46767">
    <property type="entry name" value="Methylated DNA-protein cysteine methyltransferase, C-terminal domain"/>
    <property type="match status" value="1"/>
</dbReference>
<comment type="similarity">
    <text evidence="2 9">Belongs to the MGMT family.</text>
</comment>
<comment type="function">
    <text evidence="9">Involved in the cellular defense against the biological effects of O6-methylguanine (O6-MeG) and O4-methylthymine (O4-MeT) in DNA. Repairs the methylated nucleobase in DNA by stoichiometrically transferring the methyl group to a cysteine residue in the enzyme. This is a suicide reaction: the enzyme is irreversibly inactivated.</text>
</comment>
<dbReference type="InterPro" id="IPR036631">
    <property type="entry name" value="MGMT_N_sf"/>
</dbReference>
<dbReference type="HAMAP" id="MF_00772">
    <property type="entry name" value="OGT"/>
    <property type="match status" value="1"/>
</dbReference>